<dbReference type="InterPro" id="IPR001638">
    <property type="entry name" value="Solute-binding_3/MltF_N"/>
</dbReference>
<dbReference type="InterPro" id="IPR001320">
    <property type="entry name" value="Iontro_rcpt_C"/>
</dbReference>
<keyword evidence="10" id="KW-0407">Ion channel</keyword>
<feature type="transmembrane region" description="Helical" evidence="11">
    <location>
        <begin position="299"/>
        <end position="315"/>
    </location>
</feature>
<comment type="caution">
    <text evidence="15">The sequence shown here is derived from an EMBL/GenBank/DDBJ whole genome shotgun (WGS) entry which is preliminary data.</text>
</comment>
<evidence type="ECO:0000256" key="9">
    <source>
        <dbReference type="ARBA" id="ARBA00023286"/>
    </source>
</evidence>
<dbReference type="FunFam" id="3.40.190.10:FF:000024">
    <property type="entry name" value="Glutamate receptor, ionotropic, delta 1"/>
    <property type="match status" value="1"/>
</dbReference>
<keyword evidence="9" id="KW-1071">Ligand-gated ion channel</keyword>
<evidence type="ECO:0000256" key="6">
    <source>
        <dbReference type="ARBA" id="ARBA00023136"/>
    </source>
</evidence>
<name>A0A7I8V891_9ANNE</name>
<accession>A0A7I8V891</accession>
<evidence type="ECO:0000256" key="8">
    <source>
        <dbReference type="ARBA" id="ARBA00023180"/>
    </source>
</evidence>
<evidence type="ECO:0000313" key="15">
    <source>
        <dbReference type="EMBL" id="CAD5112499.1"/>
    </source>
</evidence>
<dbReference type="SMART" id="SM00062">
    <property type="entry name" value="PBPb"/>
    <property type="match status" value="1"/>
</dbReference>
<dbReference type="SMART" id="SM00918">
    <property type="entry name" value="Lig_chan-Glu_bd"/>
    <property type="match status" value="1"/>
</dbReference>
<dbReference type="SUPFAM" id="SSF53850">
    <property type="entry name" value="Periplasmic binding protein-like II"/>
    <property type="match status" value="1"/>
</dbReference>
<keyword evidence="5" id="KW-0406">Ion transport</keyword>
<keyword evidence="6 11" id="KW-0472">Membrane</keyword>
<evidence type="ECO:0000256" key="1">
    <source>
        <dbReference type="ARBA" id="ARBA00004141"/>
    </source>
</evidence>
<evidence type="ECO:0000256" key="2">
    <source>
        <dbReference type="ARBA" id="ARBA00022448"/>
    </source>
</evidence>
<dbReference type="Gene3D" id="3.40.190.10">
    <property type="entry name" value="Periplasmic binding protein-like II"/>
    <property type="match status" value="2"/>
</dbReference>
<evidence type="ECO:0000256" key="4">
    <source>
        <dbReference type="ARBA" id="ARBA00022989"/>
    </source>
</evidence>
<keyword evidence="16" id="KW-1185">Reference proteome</keyword>
<gene>
    <name evidence="15" type="ORF">DGYR_LOCUS1629</name>
</gene>
<sequence>MFLYSPKSKPRSGTMSPVSLFFAILCVIYLGHYSTAEEKHYDVTTIPVSPYISYLNEKKLVGNAQFEGYLIDLLEKLAKFGNFTYSLRKVQDRKYGQKKNGEWDGMIGELVNRKADMALAPLTRSDLRAAAVLFTIPFRNVNLNFLVRKNFKEKKIDELAKDKNVKFFVIKGGTTSTRFKFATDPVEKRIWRRLQKTDSESFISTVKQGVDKVLEDNNVVFIVESPMAEYWENKNCDLKILKDVIETKDYYSLAVRKDLIGLKDTLDLGLWRLNQGNELKKLWVKWFSYTTCSGSMTKFNIFGLGVTTLIIMIIAL</sequence>
<dbReference type="SMART" id="SM00079">
    <property type="entry name" value="PBPe"/>
    <property type="match status" value="1"/>
</dbReference>
<evidence type="ECO:0000256" key="7">
    <source>
        <dbReference type="ARBA" id="ARBA00023170"/>
    </source>
</evidence>
<keyword evidence="3 11" id="KW-0812">Transmembrane</keyword>
<keyword evidence="4 11" id="KW-1133">Transmembrane helix</keyword>
<evidence type="ECO:0000256" key="5">
    <source>
        <dbReference type="ARBA" id="ARBA00023065"/>
    </source>
</evidence>
<proteinExistence type="predicted"/>
<dbReference type="GO" id="GO:0015276">
    <property type="term" value="F:ligand-gated monoatomic ion channel activity"/>
    <property type="evidence" value="ECO:0007669"/>
    <property type="project" value="InterPro"/>
</dbReference>
<dbReference type="Proteomes" id="UP000549394">
    <property type="component" value="Unassembled WGS sequence"/>
</dbReference>
<dbReference type="Pfam" id="PF10613">
    <property type="entry name" value="Lig_chan-Glu_bd"/>
    <property type="match status" value="1"/>
</dbReference>
<dbReference type="OrthoDB" id="9997229at2759"/>
<protein>
    <submittedName>
        <fullName evidence="15">DgyrCDS1714</fullName>
    </submittedName>
</protein>
<dbReference type="PANTHER" id="PTHR18966">
    <property type="entry name" value="IONOTROPIC GLUTAMATE RECEPTOR"/>
    <property type="match status" value="1"/>
</dbReference>
<evidence type="ECO:0000256" key="10">
    <source>
        <dbReference type="ARBA" id="ARBA00023303"/>
    </source>
</evidence>
<dbReference type="InterPro" id="IPR019594">
    <property type="entry name" value="Glu/Gly-bd"/>
</dbReference>
<evidence type="ECO:0000256" key="11">
    <source>
        <dbReference type="SAM" id="Phobius"/>
    </source>
</evidence>
<feature type="domain" description="Ionotropic glutamate receptor L-glutamate and glycine-binding" evidence="14">
    <location>
        <begin position="50"/>
        <end position="112"/>
    </location>
</feature>
<evidence type="ECO:0000256" key="3">
    <source>
        <dbReference type="ARBA" id="ARBA00022692"/>
    </source>
</evidence>
<dbReference type="EMBL" id="CAJFCJ010000002">
    <property type="protein sequence ID" value="CAD5112499.1"/>
    <property type="molecule type" value="Genomic_DNA"/>
</dbReference>
<comment type="subcellular location">
    <subcellularLocation>
        <location evidence="1">Membrane</location>
        <topology evidence="1">Multi-pass membrane protein</topology>
    </subcellularLocation>
</comment>
<organism evidence="15 16">
    <name type="scientific">Dimorphilus gyrociliatus</name>
    <dbReference type="NCBI Taxonomy" id="2664684"/>
    <lineage>
        <taxon>Eukaryota</taxon>
        <taxon>Metazoa</taxon>
        <taxon>Spiralia</taxon>
        <taxon>Lophotrochozoa</taxon>
        <taxon>Annelida</taxon>
        <taxon>Polychaeta</taxon>
        <taxon>Polychaeta incertae sedis</taxon>
        <taxon>Dinophilidae</taxon>
        <taxon>Dimorphilus</taxon>
    </lineage>
</organism>
<keyword evidence="2" id="KW-0813">Transport</keyword>
<dbReference type="AlphaFoldDB" id="A0A7I8V891"/>
<feature type="domain" description="Solute-binding protein family 3/N-terminal" evidence="12">
    <location>
        <begin position="45"/>
        <end position="290"/>
    </location>
</feature>
<dbReference type="GO" id="GO:0016020">
    <property type="term" value="C:membrane"/>
    <property type="evidence" value="ECO:0007669"/>
    <property type="project" value="UniProtKB-SubCell"/>
</dbReference>
<evidence type="ECO:0000259" key="12">
    <source>
        <dbReference type="SMART" id="SM00062"/>
    </source>
</evidence>
<keyword evidence="8" id="KW-0325">Glycoprotein</keyword>
<feature type="domain" description="Ionotropic glutamate receptor C-terminal" evidence="13">
    <location>
        <begin position="40"/>
        <end position="289"/>
    </location>
</feature>
<evidence type="ECO:0000313" key="16">
    <source>
        <dbReference type="Proteomes" id="UP000549394"/>
    </source>
</evidence>
<keyword evidence="7" id="KW-0675">Receptor</keyword>
<evidence type="ECO:0000259" key="14">
    <source>
        <dbReference type="SMART" id="SM00918"/>
    </source>
</evidence>
<dbReference type="InterPro" id="IPR015683">
    <property type="entry name" value="Ionotropic_Glu_rcpt"/>
</dbReference>
<reference evidence="15 16" key="1">
    <citation type="submission" date="2020-08" db="EMBL/GenBank/DDBJ databases">
        <authorList>
            <person name="Hejnol A."/>
        </authorList>
    </citation>
    <scope>NUCLEOTIDE SEQUENCE [LARGE SCALE GENOMIC DNA]</scope>
</reference>
<evidence type="ECO:0000259" key="13">
    <source>
        <dbReference type="SMART" id="SM00079"/>
    </source>
</evidence>